<evidence type="ECO:0000259" key="1">
    <source>
        <dbReference type="Pfam" id="PF01048"/>
    </source>
</evidence>
<dbReference type="PANTHER" id="PTHR43691">
    <property type="entry name" value="URIDINE PHOSPHORYLASE"/>
    <property type="match status" value="1"/>
</dbReference>
<dbReference type="EC" id="2.4.2.3" evidence="2"/>
<dbReference type="STRING" id="45073.Lqui_0211"/>
<evidence type="ECO:0000313" key="2">
    <source>
        <dbReference type="EMBL" id="KTD52510.1"/>
    </source>
</evidence>
<dbReference type="OrthoDB" id="5296640at2"/>
<dbReference type="CDD" id="cd17767">
    <property type="entry name" value="UP_EcUdp-like"/>
    <property type="match status" value="1"/>
</dbReference>
<proteinExistence type="predicted"/>
<dbReference type="GO" id="GO:0005829">
    <property type="term" value="C:cytosol"/>
    <property type="evidence" value="ECO:0007669"/>
    <property type="project" value="TreeGrafter"/>
</dbReference>
<dbReference type="Proteomes" id="UP000054618">
    <property type="component" value="Unassembled WGS sequence"/>
</dbReference>
<dbReference type="RefSeq" id="WP_058506345.1">
    <property type="nucleotide sequence ID" value="NZ_CAAAIK010000032.1"/>
</dbReference>
<dbReference type="SUPFAM" id="SSF53167">
    <property type="entry name" value="Purine and uridine phosphorylases"/>
    <property type="match status" value="1"/>
</dbReference>
<dbReference type="InterPro" id="IPR000845">
    <property type="entry name" value="Nucleoside_phosphorylase_d"/>
</dbReference>
<reference evidence="2 3" key="1">
    <citation type="submission" date="2015-11" db="EMBL/GenBank/DDBJ databases">
        <title>Genomic analysis of 38 Legionella species identifies large and diverse effector repertoires.</title>
        <authorList>
            <person name="Burstein D."/>
            <person name="Amaro F."/>
            <person name="Zusman T."/>
            <person name="Lifshitz Z."/>
            <person name="Cohen O."/>
            <person name="Gilbert J.A."/>
            <person name="Pupko T."/>
            <person name="Shuman H.A."/>
            <person name="Segal G."/>
        </authorList>
    </citation>
    <scope>NUCLEOTIDE SEQUENCE [LARGE SCALE GENOMIC DNA]</scope>
    <source>
        <strain evidence="2 3">CDC#1442-AUS-E</strain>
    </source>
</reference>
<dbReference type="InterPro" id="IPR035994">
    <property type="entry name" value="Nucleoside_phosphorylase_sf"/>
</dbReference>
<dbReference type="GO" id="GO:0004731">
    <property type="term" value="F:purine-nucleoside phosphorylase activity"/>
    <property type="evidence" value="ECO:0007669"/>
    <property type="project" value="TreeGrafter"/>
</dbReference>
<keyword evidence="2" id="KW-0328">Glycosyltransferase</keyword>
<dbReference type="EMBL" id="LNYS01000005">
    <property type="protein sequence ID" value="KTD52510.1"/>
    <property type="molecule type" value="Genomic_DNA"/>
</dbReference>
<comment type="caution">
    <text evidence="2">The sequence shown here is derived from an EMBL/GenBank/DDBJ whole genome shotgun (WGS) entry which is preliminary data.</text>
</comment>
<dbReference type="AlphaFoldDB" id="A0A0W0Y7G3"/>
<dbReference type="Pfam" id="PF01048">
    <property type="entry name" value="PNP_UDP_1"/>
    <property type="match status" value="1"/>
</dbReference>
<feature type="domain" description="Nucleoside phosphorylase" evidence="1">
    <location>
        <begin position="25"/>
        <end position="220"/>
    </location>
</feature>
<dbReference type="GO" id="GO:0006152">
    <property type="term" value="P:purine nucleoside catabolic process"/>
    <property type="evidence" value="ECO:0007669"/>
    <property type="project" value="TreeGrafter"/>
</dbReference>
<dbReference type="GO" id="GO:0004850">
    <property type="term" value="F:uridine phosphorylase activity"/>
    <property type="evidence" value="ECO:0007669"/>
    <property type="project" value="UniProtKB-EC"/>
</dbReference>
<evidence type="ECO:0000313" key="3">
    <source>
        <dbReference type="Proteomes" id="UP000054618"/>
    </source>
</evidence>
<accession>A0A0W0Y7G3</accession>
<dbReference type="PANTHER" id="PTHR43691:SF2">
    <property type="entry name" value="PURINE NUCLEOSIDE PHOSPHORYLASE DEOD-TYPE"/>
    <property type="match status" value="1"/>
</dbReference>
<organism evidence="2 3">
    <name type="scientific">Legionella quinlivanii</name>
    <dbReference type="NCBI Taxonomy" id="45073"/>
    <lineage>
        <taxon>Bacteria</taxon>
        <taxon>Pseudomonadati</taxon>
        <taxon>Pseudomonadota</taxon>
        <taxon>Gammaproteobacteria</taxon>
        <taxon>Legionellales</taxon>
        <taxon>Legionellaceae</taxon>
        <taxon>Legionella</taxon>
    </lineage>
</organism>
<gene>
    <name evidence="2" type="primary">udp</name>
    <name evidence="2" type="ORF">Lqui_0211</name>
</gene>
<keyword evidence="2" id="KW-0808">Transferase</keyword>
<dbReference type="Gene3D" id="3.40.50.1580">
    <property type="entry name" value="Nucleoside phosphorylase domain"/>
    <property type="match status" value="1"/>
</dbReference>
<sequence>MPLIETQHINASHEDFSGNNGIGRYIFLTGSDERARELSEQFEGVVVRKHPRQHNFYMGKLLNQGQAIDVAAISTGMGGPSADIIINELIMLGARRLLRIGTAGSLQPDTIHVGDIVVATAAVRDDKASWDYIYREYPAIASLECLIAAHRAARLLTHQFPVHFGIVHSKSSLYAREFHYSFMEENDQYMKTMHLAGILATEMECAQLFTLSSLMSAKLISTETNPIPIFCGCILAIVGDKTSFSDDKQKIKQSIDFAMSFGLETVKALSIIDQEIHHDF</sequence>
<keyword evidence="3" id="KW-1185">Reference proteome</keyword>
<protein>
    <submittedName>
        <fullName evidence="2">Uridine phosphorylase</fullName>
        <ecNumber evidence="2">2.4.2.3</ecNumber>
    </submittedName>
</protein>
<name>A0A0W0Y7G3_9GAMM</name>
<dbReference type="PATRIC" id="fig|45073.5.peg.226"/>